<dbReference type="RefSeq" id="WP_196202084.1">
    <property type="nucleotide sequence ID" value="NZ_JADPUN010000161.1"/>
</dbReference>
<dbReference type="InterPro" id="IPR005158">
    <property type="entry name" value="BTAD"/>
</dbReference>
<evidence type="ECO:0000313" key="7">
    <source>
        <dbReference type="EMBL" id="MBF9130512.1"/>
    </source>
</evidence>
<dbReference type="Proteomes" id="UP000638560">
    <property type="component" value="Unassembled WGS sequence"/>
</dbReference>
<keyword evidence="4" id="KW-0804">Transcription</keyword>
<proteinExistence type="inferred from homology"/>
<dbReference type="InterPro" id="IPR016032">
    <property type="entry name" value="Sig_transdc_resp-reg_C-effctor"/>
</dbReference>
<dbReference type="InterPro" id="IPR011990">
    <property type="entry name" value="TPR-like_helical_dom_sf"/>
</dbReference>
<keyword evidence="8" id="KW-1185">Reference proteome</keyword>
<dbReference type="InterPro" id="IPR051677">
    <property type="entry name" value="AfsR-DnrI-RedD_regulator"/>
</dbReference>
<dbReference type="SUPFAM" id="SSF48452">
    <property type="entry name" value="TPR-like"/>
    <property type="match status" value="1"/>
</dbReference>
<name>A0ABS0GX96_9ACTN</name>
<dbReference type="SUPFAM" id="SSF46894">
    <property type="entry name" value="C-terminal effector domain of the bipartite response regulators"/>
    <property type="match status" value="1"/>
</dbReference>
<keyword evidence="2" id="KW-0805">Transcription regulation</keyword>
<feature type="domain" description="OmpR/PhoB-type" evidence="6">
    <location>
        <begin position="4"/>
        <end position="106"/>
    </location>
</feature>
<keyword evidence="3 5" id="KW-0238">DNA-binding</keyword>
<comment type="similarity">
    <text evidence="1">Belongs to the AfsR/DnrI/RedD regulatory family.</text>
</comment>
<evidence type="ECO:0000259" key="6">
    <source>
        <dbReference type="PROSITE" id="PS51755"/>
    </source>
</evidence>
<dbReference type="PANTHER" id="PTHR35807:SF1">
    <property type="entry name" value="TRANSCRIPTIONAL REGULATOR REDD"/>
    <property type="match status" value="1"/>
</dbReference>
<dbReference type="Pfam" id="PF03704">
    <property type="entry name" value="BTAD"/>
    <property type="match status" value="1"/>
</dbReference>
<protein>
    <submittedName>
        <fullName evidence="7">AfsR/SARP family transcriptional regulator</fullName>
    </submittedName>
</protein>
<feature type="DNA-binding region" description="OmpR/PhoB-type" evidence="5">
    <location>
        <begin position="4"/>
        <end position="106"/>
    </location>
</feature>
<dbReference type="EMBL" id="JADPUN010000161">
    <property type="protein sequence ID" value="MBF9130512.1"/>
    <property type="molecule type" value="Genomic_DNA"/>
</dbReference>
<dbReference type="PANTHER" id="PTHR35807">
    <property type="entry name" value="TRANSCRIPTIONAL REGULATOR REDD-RELATED"/>
    <property type="match status" value="1"/>
</dbReference>
<sequence length="292" mass="32117">MSPPPDADSPQLRFAILGPVRVWRDGQVVRLNGVRPRTLLTALLLEPNRPVSLDVLTELLWDGPPPASAIANLRTYATRLRMALGGSPGAERGRLATSGGGYLLRVRPDELDLLVFTERLRLGRTALAENDPVRAGTQLAAALALWRGDAAGDVPRTLALTARLSALDEMRQLAVESHLRARLALGDGDELVDELRRLIRMYPTRETLWGQLMLALYRRGDLATALAMYGRARSALRDQLGIEPGPQLVGLHRAILNRDPRLGPSSTWLNWAASVGPHCEHCHRPERPVRHG</sequence>
<dbReference type="CDD" id="cd15831">
    <property type="entry name" value="BTAD"/>
    <property type="match status" value="1"/>
</dbReference>
<reference evidence="7 8" key="1">
    <citation type="submission" date="2020-11" db="EMBL/GenBank/DDBJ databases">
        <title>A novel isolate from a Black sea contaminated sediment with potential to produce alkanes: Plantactinospora alkalitolerans sp. nov.</title>
        <authorList>
            <person name="Carro L."/>
            <person name="Veyisoglu A."/>
            <person name="Guven K."/>
            <person name="Schumann P."/>
            <person name="Klenk H.-P."/>
            <person name="Sahin N."/>
        </authorList>
    </citation>
    <scope>NUCLEOTIDE SEQUENCE [LARGE SCALE GENOMIC DNA]</scope>
    <source>
        <strain evidence="7 8">S1510</strain>
    </source>
</reference>
<evidence type="ECO:0000313" key="8">
    <source>
        <dbReference type="Proteomes" id="UP000638560"/>
    </source>
</evidence>
<gene>
    <name evidence="7" type="ORF">I0C86_16310</name>
</gene>
<accession>A0ABS0GX96</accession>
<comment type="caution">
    <text evidence="7">The sequence shown here is derived from an EMBL/GenBank/DDBJ whole genome shotgun (WGS) entry which is preliminary data.</text>
</comment>
<evidence type="ECO:0000256" key="5">
    <source>
        <dbReference type="PROSITE-ProRule" id="PRU01091"/>
    </source>
</evidence>
<dbReference type="PROSITE" id="PS51755">
    <property type="entry name" value="OMPR_PHOB"/>
    <property type="match status" value="1"/>
</dbReference>
<dbReference type="InterPro" id="IPR001867">
    <property type="entry name" value="OmpR/PhoB-type_DNA-bd"/>
</dbReference>
<organism evidence="7 8">
    <name type="scientific">Plantactinospora alkalitolerans</name>
    <dbReference type="NCBI Taxonomy" id="2789879"/>
    <lineage>
        <taxon>Bacteria</taxon>
        <taxon>Bacillati</taxon>
        <taxon>Actinomycetota</taxon>
        <taxon>Actinomycetes</taxon>
        <taxon>Micromonosporales</taxon>
        <taxon>Micromonosporaceae</taxon>
        <taxon>Plantactinospora</taxon>
    </lineage>
</organism>
<dbReference type="SMART" id="SM00862">
    <property type="entry name" value="Trans_reg_C"/>
    <property type="match status" value="1"/>
</dbReference>
<dbReference type="InterPro" id="IPR036388">
    <property type="entry name" value="WH-like_DNA-bd_sf"/>
</dbReference>
<evidence type="ECO:0000256" key="2">
    <source>
        <dbReference type="ARBA" id="ARBA00023015"/>
    </source>
</evidence>
<dbReference type="Gene3D" id="1.25.40.10">
    <property type="entry name" value="Tetratricopeptide repeat domain"/>
    <property type="match status" value="1"/>
</dbReference>
<dbReference type="Gene3D" id="1.10.10.10">
    <property type="entry name" value="Winged helix-like DNA-binding domain superfamily/Winged helix DNA-binding domain"/>
    <property type="match status" value="1"/>
</dbReference>
<evidence type="ECO:0000256" key="4">
    <source>
        <dbReference type="ARBA" id="ARBA00023163"/>
    </source>
</evidence>
<dbReference type="SMART" id="SM01043">
    <property type="entry name" value="BTAD"/>
    <property type="match status" value="1"/>
</dbReference>
<evidence type="ECO:0000256" key="1">
    <source>
        <dbReference type="ARBA" id="ARBA00005820"/>
    </source>
</evidence>
<evidence type="ECO:0000256" key="3">
    <source>
        <dbReference type="ARBA" id="ARBA00023125"/>
    </source>
</evidence>